<reference evidence="4" key="1">
    <citation type="submission" date="2023-07" db="EMBL/GenBank/DDBJ databases">
        <title>Sequencing the genomes of 1000 actinobacteria strains.</title>
        <authorList>
            <person name="Klenk H.-P."/>
        </authorList>
    </citation>
    <scope>NUCLEOTIDE SEQUENCE</scope>
    <source>
        <strain evidence="4">DSM 107476</strain>
    </source>
</reference>
<protein>
    <recommendedName>
        <fullName evidence="6">PS2</fullName>
    </recommendedName>
</protein>
<evidence type="ECO:0000313" key="5">
    <source>
        <dbReference type="Proteomes" id="UP001180840"/>
    </source>
</evidence>
<evidence type="ECO:0000313" key="4">
    <source>
        <dbReference type="EMBL" id="MDR7330283.1"/>
    </source>
</evidence>
<keyword evidence="2" id="KW-0812">Transmembrane</keyword>
<keyword evidence="2" id="KW-0472">Membrane</keyword>
<sequence length="458" mass="47328">MFKNRIRTAAIAGIAALATGISGTVVATPAFAQTVQTEATVEANLEASNEQVQDEIAAIAASGTYGDVVTNRDDVFSGDLEVEAADVVALQAEVRASLENARTNVAAAEAAVADAEGKVEAYTAARAAYRDAVIELEDVLYEADRTYTLDGNTFTGQTLSEVVAALYPDVTLELPGRQIGENATYDDALVAFRNLTGQENGVYTDAALETIQDLATTDYADVYTGPAGEVNLEEKAAHEARQAFFQGILNEFVAAEAAVTATVPAFEATREAALDVNVLVRQAEFTEAVSQRNTLQGLDTYLTGFQNYLAAAENPLLTGEWDLNSEEYEGALITVAGAVETAVAAVAAGASVSVIDVTDLVKAELVEQAAANQAAADQAAADAAQRQIDVLLALLAAIEDGKETPAPAPSGNDSSASSVDAELSSGDNAGVFGIVAVIAAILAAIGLALPALNITLPF</sequence>
<organism evidence="4 5">
    <name type="scientific">Corynebacterium guangdongense</name>
    <dbReference type="NCBI Taxonomy" id="1783348"/>
    <lineage>
        <taxon>Bacteria</taxon>
        <taxon>Bacillati</taxon>
        <taxon>Actinomycetota</taxon>
        <taxon>Actinomycetes</taxon>
        <taxon>Mycobacteriales</taxon>
        <taxon>Corynebacteriaceae</taxon>
        <taxon>Corynebacterium</taxon>
    </lineage>
</organism>
<dbReference type="RefSeq" id="WP_290195811.1">
    <property type="nucleotide sequence ID" value="NZ_CP047654.1"/>
</dbReference>
<dbReference type="EMBL" id="JAVDXZ010000001">
    <property type="protein sequence ID" value="MDR7330283.1"/>
    <property type="molecule type" value="Genomic_DNA"/>
</dbReference>
<name>A0ABU2A0X6_9CORY</name>
<evidence type="ECO:0008006" key="6">
    <source>
        <dbReference type="Google" id="ProtNLM"/>
    </source>
</evidence>
<evidence type="ECO:0000256" key="1">
    <source>
        <dbReference type="SAM" id="Coils"/>
    </source>
</evidence>
<keyword evidence="1" id="KW-0175">Coiled coil</keyword>
<dbReference type="Proteomes" id="UP001180840">
    <property type="component" value="Unassembled WGS sequence"/>
</dbReference>
<proteinExistence type="predicted"/>
<evidence type="ECO:0000256" key="3">
    <source>
        <dbReference type="SAM" id="SignalP"/>
    </source>
</evidence>
<feature type="transmembrane region" description="Helical" evidence="2">
    <location>
        <begin position="429"/>
        <end position="452"/>
    </location>
</feature>
<feature type="chain" id="PRO_5045766134" description="PS2" evidence="3">
    <location>
        <begin position="28"/>
        <end position="458"/>
    </location>
</feature>
<feature type="signal peptide" evidence="3">
    <location>
        <begin position="1"/>
        <end position="27"/>
    </location>
</feature>
<evidence type="ECO:0000256" key="2">
    <source>
        <dbReference type="SAM" id="Phobius"/>
    </source>
</evidence>
<keyword evidence="2" id="KW-1133">Transmembrane helix</keyword>
<accession>A0ABU2A0X6</accession>
<feature type="coiled-coil region" evidence="1">
    <location>
        <begin position="91"/>
        <end position="125"/>
    </location>
</feature>
<keyword evidence="3" id="KW-0732">Signal</keyword>
<gene>
    <name evidence="4" type="ORF">J2S39_001959</name>
</gene>
<comment type="caution">
    <text evidence="4">The sequence shown here is derived from an EMBL/GenBank/DDBJ whole genome shotgun (WGS) entry which is preliminary data.</text>
</comment>
<keyword evidence="5" id="KW-1185">Reference proteome</keyword>